<dbReference type="Pfam" id="PF13242">
    <property type="entry name" value="Hydrolase_like"/>
    <property type="match status" value="1"/>
</dbReference>
<gene>
    <name evidence="1" type="ORF">F6X38_00500</name>
</gene>
<dbReference type="SUPFAM" id="SSF56784">
    <property type="entry name" value="HAD-like"/>
    <property type="match status" value="1"/>
</dbReference>
<protein>
    <submittedName>
        <fullName evidence="1">TIGR01459 family HAD-type hydrolase</fullName>
    </submittedName>
</protein>
<organism evidence="1 2">
    <name type="scientific">Plantimonas leprariae</name>
    <dbReference type="NCBI Taxonomy" id="2615207"/>
    <lineage>
        <taxon>Bacteria</taxon>
        <taxon>Pseudomonadati</taxon>
        <taxon>Pseudomonadota</taxon>
        <taxon>Alphaproteobacteria</taxon>
        <taxon>Hyphomicrobiales</taxon>
        <taxon>Aurantimonadaceae</taxon>
        <taxon>Plantimonas</taxon>
    </lineage>
</organism>
<dbReference type="NCBIfam" id="TIGR01460">
    <property type="entry name" value="HAD-SF-IIA"/>
    <property type="match status" value="1"/>
</dbReference>
<dbReference type="PANTHER" id="PTHR19288:SF90">
    <property type="entry name" value="OS08G0542600 PROTEIN"/>
    <property type="match status" value="1"/>
</dbReference>
<dbReference type="RefSeq" id="WP_150967580.1">
    <property type="nucleotide sequence ID" value="NZ_VZDO01000001.1"/>
</dbReference>
<evidence type="ECO:0000313" key="1">
    <source>
        <dbReference type="EMBL" id="KAB0682608.1"/>
    </source>
</evidence>
<keyword evidence="1" id="KW-0378">Hydrolase</keyword>
<dbReference type="Gene3D" id="3.40.50.1000">
    <property type="entry name" value="HAD superfamily/HAD-like"/>
    <property type="match status" value="2"/>
</dbReference>
<comment type="caution">
    <text evidence="1">The sequence shown here is derived from an EMBL/GenBank/DDBJ whole genome shotgun (WGS) entry which is preliminary data.</text>
</comment>
<accession>A0A7V7PSU1</accession>
<keyword evidence="2" id="KW-1185">Reference proteome</keyword>
<dbReference type="GO" id="GO:0005737">
    <property type="term" value="C:cytoplasm"/>
    <property type="evidence" value="ECO:0007669"/>
    <property type="project" value="TreeGrafter"/>
</dbReference>
<dbReference type="InterPro" id="IPR023214">
    <property type="entry name" value="HAD_sf"/>
</dbReference>
<name>A0A7V7PSU1_9HYPH</name>
<reference evidence="1 2" key="1">
    <citation type="submission" date="2019-09" db="EMBL/GenBank/DDBJ databases">
        <title>YIM 132180 draft genome.</title>
        <authorList>
            <person name="Zhang K."/>
        </authorList>
    </citation>
    <scope>NUCLEOTIDE SEQUENCE [LARGE SCALE GENOMIC DNA]</scope>
    <source>
        <strain evidence="1 2">YIM 132180</strain>
    </source>
</reference>
<dbReference type="EMBL" id="VZDO01000001">
    <property type="protein sequence ID" value="KAB0682608.1"/>
    <property type="molecule type" value="Genomic_DNA"/>
</dbReference>
<dbReference type="AlphaFoldDB" id="A0A7V7PSU1"/>
<proteinExistence type="predicted"/>
<dbReference type="InterPro" id="IPR036412">
    <property type="entry name" value="HAD-like_sf"/>
</dbReference>
<dbReference type="Proteomes" id="UP000432089">
    <property type="component" value="Unassembled WGS sequence"/>
</dbReference>
<dbReference type="CDD" id="cd07525">
    <property type="entry name" value="HAD_like"/>
    <property type="match status" value="1"/>
</dbReference>
<dbReference type="NCBIfam" id="TIGR01459">
    <property type="entry name" value="HAD-SF-IIA-hyp4"/>
    <property type="match status" value="1"/>
</dbReference>
<sequence length="274" mass="29145">MTAPEAIADLGTVVPRYEAIFCDVWGVIHDGVEKHAAAEAALRQARQAGRTVVLLTNSPRPLEGVARQLDSLSFSREAYDRIVTSGDVTRDLIASGPRRLFHIGPERNKDIFTGIEVDFVGEAEAETIVATGLFDDETETPDDYAELLARLRERNLPMVCANPDVVVHRGAKLIFCAGALAKAYGAEGGAVAMAGKPYRPIYDLAAREAGTAGRPTAVLAIGDGLHTDIRGANDYGVDVLLIAEGVHRDELGAGIGEALGAQGLAARYVMPTLR</sequence>
<dbReference type="GO" id="GO:0016791">
    <property type="term" value="F:phosphatase activity"/>
    <property type="evidence" value="ECO:0007669"/>
    <property type="project" value="TreeGrafter"/>
</dbReference>
<dbReference type="Pfam" id="PF13344">
    <property type="entry name" value="Hydrolase_6"/>
    <property type="match status" value="1"/>
</dbReference>
<dbReference type="InterPro" id="IPR006357">
    <property type="entry name" value="HAD-SF_hydro_IIA"/>
</dbReference>
<evidence type="ECO:0000313" key="2">
    <source>
        <dbReference type="Proteomes" id="UP000432089"/>
    </source>
</evidence>
<dbReference type="InterPro" id="IPR006356">
    <property type="entry name" value="HAD-SF_hydro_IIA_hyp3"/>
</dbReference>
<dbReference type="PANTHER" id="PTHR19288">
    <property type="entry name" value="4-NITROPHENYLPHOSPHATASE-RELATED"/>
    <property type="match status" value="1"/>
</dbReference>